<feature type="region of interest" description="Disordered" evidence="1">
    <location>
        <begin position="28"/>
        <end position="98"/>
    </location>
</feature>
<name>A0A1Z2RVL8_9VIRU</name>
<evidence type="ECO:0000313" key="2">
    <source>
        <dbReference type="EMBL" id="ASA48639.1"/>
    </source>
</evidence>
<reference evidence="2" key="1">
    <citation type="journal article" date="2017" name="Virus Evol.">
        <title>Diverse and highly recombinant anelloviruses associated with Weddell seals in Antarctica.</title>
        <authorList>
            <person name="Fahsbender E."/>
            <person name="Burns J.M."/>
            <person name="Kim S."/>
            <person name="Kraberger S."/>
            <person name="Frankfurter G."/>
            <person name="Eilers A."/>
            <person name="Shero M."/>
            <person name="Beltran R."/>
            <person name="Kirkham A."/>
            <person name="McCorkell R."/>
            <person name="Berngartt R."/>
            <person name="Male M.F."/>
            <person name="Ballard G."/>
            <person name="Ainley D.G."/>
            <person name="Breitbart M."/>
            <person name="Varsani A."/>
        </authorList>
    </citation>
    <scope>NUCLEOTIDE SEQUENCE</scope>
    <source>
        <strain evidence="2">TTLwV-1_gt16_wsn8</strain>
    </source>
</reference>
<organism evidence="2">
    <name type="scientific">Torque teno Leptonychotes weddellii virus-1</name>
    <dbReference type="NCBI Taxonomy" id="2012676"/>
    <lineage>
        <taxon>Viruses</taxon>
        <taxon>Monodnaviria</taxon>
        <taxon>Shotokuvirae</taxon>
        <taxon>Commensaviricota</taxon>
        <taxon>Cardeaviricetes</taxon>
        <taxon>Sanitavirales</taxon>
        <taxon>Anelloviridae</taxon>
        <taxon>Lambdatorquevirus</taxon>
        <taxon>Lambdatorquevirus phoci5</taxon>
    </lineage>
</organism>
<accession>A0A1Z2RVL8</accession>
<dbReference type="EMBL" id="KY246516">
    <property type="protein sequence ID" value="ASA48639.1"/>
    <property type="molecule type" value="Genomic_DNA"/>
</dbReference>
<protein>
    <submittedName>
        <fullName evidence="2">ORF3</fullName>
    </submittedName>
</protein>
<feature type="compositionally biased region" description="Acidic residues" evidence="1">
    <location>
        <begin position="59"/>
        <end position="79"/>
    </location>
</feature>
<sequence length="98" mass="10897">MIYSRETSTKMESSQKELMRELLDLIDVTSQPQWSPSPIEGTPPESELDSESLLGSESGESESEPESFSDFYWEDEENPGGEGPPLVTPPIPNLLTFC</sequence>
<evidence type="ECO:0000256" key="1">
    <source>
        <dbReference type="SAM" id="MobiDB-lite"/>
    </source>
</evidence>
<proteinExistence type="predicted"/>